<dbReference type="GeneID" id="25915201"/>
<dbReference type="InterPro" id="IPR011054">
    <property type="entry name" value="Rudment_hybrid_motif"/>
</dbReference>
<dbReference type="InterPro" id="IPR050856">
    <property type="entry name" value="Biotin_carboxylase_complex"/>
</dbReference>
<dbReference type="InterPro" id="IPR011761">
    <property type="entry name" value="ATP-grasp"/>
</dbReference>
<accession>A0A0L0F7S8</accession>
<gene>
    <name evidence="8" type="ORF">SARC_14697</name>
</gene>
<dbReference type="Gene3D" id="3.30.470.20">
    <property type="entry name" value="ATP-grasp fold, B domain"/>
    <property type="match status" value="1"/>
</dbReference>
<evidence type="ECO:0000256" key="3">
    <source>
        <dbReference type="ARBA" id="ARBA00022840"/>
    </source>
</evidence>
<dbReference type="PANTHER" id="PTHR18866">
    <property type="entry name" value="CARBOXYLASE:PYRUVATE/ACETYL-COA/PROPIONYL-COA CARBOXYLASE"/>
    <property type="match status" value="1"/>
</dbReference>
<sequence length="194" mass="21932">MGAQAVLLCDHVKYNSAGTVEFLVDSEKNFYFLEMNTRLQVEHPVTEYITGVDLVEQMIRVAAGHKLIHKQSDIKIKGWAMESRVYAEDPTKMLPCIGNLEGYIPPQDLDGDLSVRVDTGVMEGSEISIYYDPMISKLITYGKDRNTAIEKMKHALDTYYIKGVTHNIPLLRDIVSHPRFQVCVPVSMRIGIID</sequence>
<dbReference type="EMBL" id="KQ246566">
    <property type="protein sequence ID" value="KNC72744.1"/>
    <property type="molecule type" value="Genomic_DNA"/>
</dbReference>
<evidence type="ECO:0000259" key="6">
    <source>
        <dbReference type="PROSITE" id="PS50975"/>
    </source>
</evidence>
<dbReference type="Pfam" id="PF02785">
    <property type="entry name" value="Biotin_carb_C"/>
    <property type="match status" value="1"/>
</dbReference>
<dbReference type="eggNOG" id="KOG0238">
    <property type="taxonomic scope" value="Eukaryota"/>
</dbReference>
<dbReference type="PROSITE" id="PS00867">
    <property type="entry name" value="CPSASE_2"/>
    <property type="match status" value="1"/>
</dbReference>
<dbReference type="InterPro" id="IPR005482">
    <property type="entry name" value="Biotin_COase_C"/>
</dbReference>
<dbReference type="PROSITE" id="PS50975">
    <property type="entry name" value="ATP_GRASP"/>
    <property type="match status" value="1"/>
</dbReference>
<keyword evidence="4" id="KW-0092">Biotin</keyword>
<dbReference type="RefSeq" id="XP_014146646.1">
    <property type="nucleotide sequence ID" value="XM_014291171.1"/>
</dbReference>
<feature type="domain" description="Biotin carboxylation" evidence="7">
    <location>
        <begin position="1"/>
        <end position="194"/>
    </location>
</feature>
<evidence type="ECO:0000256" key="5">
    <source>
        <dbReference type="PROSITE-ProRule" id="PRU00409"/>
    </source>
</evidence>
<dbReference type="GO" id="GO:0005524">
    <property type="term" value="F:ATP binding"/>
    <property type="evidence" value="ECO:0007669"/>
    <property type="project" value="UniProtKB-UniRule"/>
</dbReference>
<evidence type="ECO:0008006" key="10">
    <source>
        <dbReference type="Google" id="ProtNLM"/>
    </source>
</evidence>
<dbReference type="InterPro" id="IPR011764">
    <property type="entry name" value="Biotin_carboxylation_dom"/>
</dbReference>
<keyword evidence="1" id="KW-0436">Ligase</keyword>
<name>A0A0L0F7S8_9EUKA</name>
<dbReference type="Pfam" id="PF02786">
    <property type="entry name" value="CPSase_L_D2"/>
    <property type="match status" value="1"/>
</dbReference>
<protein>
    <recommendedName>
        <fullName evidence="10">Biotin carboxylation domain-containing protein</fullName>
    </recommendedName>
</protein>
<dbReference type="PANTHER" id="PTHR18866:SF33">
    <property type="entry name" value="METHYLCROTONOYL-COA CARBOXYLASE SUBUNIT ALPHA, MITOCHONDRIAL-RELATED"/>
    <property type="match status" value="1"/>
</dbReference>
<keyword evidence="9" id="KW-1185">Reference proteome</keyword>
<dbReference type="Proteomes" id="UP000054560">
    <property type="component" value="Unassembled WGS sequence"/>
</dbReference>
<evidence type="ECO:0000256" key="2">
    <source>
        <dbReference type="ARBA" id="ARBA00022741"/>
    </source>
</evidence>
<dbReference type="PROSITE" id="PS50979">
    <property type="entry name" value="BC"/>
    <property type="match status" value="1"/>
</dbReference>
<dbReference type="AlphaFoldDB" id="A0A0L0F7S8"/>
<dbReference type="SUPFAM" id="SSF56059">
    <property type="entry name" value="Glutathione synthetase ATP-binding domain-like"/>
    <property type="match status" value="1"/>
</dbReference>
<reference evidence="8 9" key="1">
    <citation type="submission" date="2011-02" db="EMBL/GenBank/DDBJ databases">
        <title>The Genome Sequence of Sphaeroforma arctica JP610.</title>
        <authorList>
            <consortium name="The Broad Institute Genome Sequencing Platform"/>
            <person name="Russ C."/>
            <person name="Cuomo C."/>
            <person name="Young S.K."/>
            <person name="Zeng Q."/>
            <person name="Gargeya S."/>
            <person name="Alvarado L."/>
            <person name="Berlin A."/>
            <person name="Chapman S.B."/>
            <person name="Chen Z."/>
            <person name="Freedman E."/>
            <person name="Gellesch M."/>
            <person name="Goldberg J."/>
            <person name="Griggs A."/>
            <person name="Gujja S."/>
            <person name="Heilman E."/>
            <person name="Heiman D."/>
            <person name="Howarth C."/>
            <person name="Mehta T."/>
            <person name="Neiman D."/>
            <person name="Pearson M."/>
            <person name="Roberts A."/>
            <person name="Saif S."/>
            <person name="Shea T."/>
            <person name="Shenoy N."/>
            <person name="Sisk P."/>
            <person name="Stolte C."/>
            <person name="Sykes S."/>
            <person name="White J."/>
            <person name="Yandava C."/>
            <person name="Burger G."/>
            <person name="Gray M.W."/>
            <person name="Holland P.W.H."/>
            <person name="King N."/>
            <person name="Lang F.B.F."/>
            <person name="Roger A.J."/>
            <person name="Ruiz-Trillo I."/>
            <person name="Haas B."/>
            <person name="Nusbaum C."/>
            <person name="Birren B."/>
        </authorList>
    </citation>
    <scope>NUCLEOTIDE SEQUENCE [LARGE SCALE GENOMIC DNA]</scope>
    <source>
        <strain evidence="8 9">JP610</strain>
    </source>
</reference>
<dbReference type="STRING" id="667725.A0A0L0F7S8"/>
<feature type="domain" description="ATP-grasp" evidence="6">
    <location>
        <begin position="20"/>
        <end position="63"/>
    </location>
</feature>
<evidence type="ECO:0000259" key="7">
    <source>
        <dbReference type="PROSITE" id="PS50979"/>
    </source>
</evidence>
<organism evidence="8 9">
    <name type="scientific">Sphaeroforma arctica JP610</name>
    <dbReference type="NCBI Taxonomy" id="667725"/>
    <lineage>
        <taxon>Eukaryota</taxon>
        <taxon>Ichthyosporea</taxon>
        <taxon>Ichthyophonida</taxon>
        <taxon>Sphaeroforma</taxon>
    </lineage>
</organism>
<dbReference type="SUPFAM" id="SSF51246">
    <property type="entry name" value="Rudiment single hybrid motif"/>
    <property type="match status" value="1"/>
</dbReference>
<dbReference type="OrthoDB" id="196847at2759"/>
<dbReference type="SMART" id="SM00878">
    <property type="entry name" value="Biotin_carb_C"/>
    <property type="match status" value="1"/>
</dbReference>
<dbReference type="GO" id="GO:0005739">
    <property type="term" value="C:mitochondrion"/>
    <property type="evidence" value="ECO:0007669"/>
    <property type="project" value="TreeGrafter"/>
</dbReference>
<dbReference type="GO" id="GO:0046872">
    <property type="term" value="F:metal ion binding"/>
    <property type="evidence" value="ECO:0007669"/>
    <property type="project" value="InterPro"/>
</dbReference>
<evidence type="ECO:0000313" key="9">
    <source>
        <dbReference type="Proteomes" id="UP000054560"/>
    </source>
</evidence>
<proteinExistence type="predicted"/>
<evidence type="ECO:0000256" key="4">
    <source>
        <dbReference type="ARBA" id="ARBA00023267"/>
    </source>
</evidence>
<keyword evidence="2 5" id="KW-0547">Nucleotide-binding</keyword>
<evidence type="ECO:0000313" key="8">
    <source>
        <dbReference type="EMBL" id="KNC72744.1"/>
    </source>
</evidence>
<dbReference type="InterPro" id="IPR005479">
    <property type="entry name" value="CPAse_ATP-bd"/>
</dbReference>
<dbReference type="GO" id="GO:0004658">
    <property type="term" value="F:propionyl-CoA carboxylase activity"/>
    <property type="evidence" value="ECO:0007669"/>
    <property type="project" value="TreeGrafter"/>
</dbReference>
<keyword evidence="3 5" id="KW-0067">ATP-binding</keyword>
<evidence type="ECO:0000256" key="1">
    <source>
        <dbReference type="ARBA" id="ARBA00022598"/>
    </source>
</evidence>